<dbReference type="PROSITE" id="PS50035">
    <property type="entry name" value="PLD"/>
    <property type="match status" value="2"/>
</dbReference>
<organism evidence="2 3">
    <name type="scientific">Parasphaerochaeta coccoides (strain ATCC BAA-1237 / DSM 17374 / SPN1)</name>
    <name type="common">Sphaerochaeta coccoides</name>
    <dbReference type="NCBI Taxonomy" id="760011"/>
    <lineage>
        <taxon>Bacteria</taxon>
        <taxon>Pseudomonadati</taxon>
        <taxon>Spirochaetota</taxon>
        <taxon>Spirochaetia</taxon>
        <taxon>Spirochaetales</taxon>
        <taxon>Sphaerochaetaceae</taxon>
        <taxon>Parasphaerochaeta</taxon>
    </lineage>
</organism>
<evidence type="ECO:0000259" key="1">
    <source>
        <dbReference type="PROSITE" id="PS50035"/>
    </source>
</evidence>
<dbReference type="STRING" id="760011.Spico_1080"/>
<keyword evidence="3" id="KW-1185">Reference proteome</keyword>
<dbReference type="InterPro" id="IPR025202">
    <property type="entry name" value="PLD-like_dom"/>
</dbReference>
<dbReference type="GO" id="GO:0030572">
    <property type="term" value="F:phosphatidyltransferase activity"/>
    <property type="evidence" value="ECO:0007669"/>
    <property type="project" value="UniProtKB-ARBA"/>
</dbReference>
<name>F4GKA5_PARC1</name>
<protein>
    <submittedName>
        <fullName evidence="2">Phospholipase D/Transphosphatidylase</fullName>
    </submittedName>
</protein>
<dbReference type="PROSITE" id="PS51257">
    <property type="entry name" value="PROKAR_LIPOPROTEIN"/>
    <property type="match status" value="1"/>
</dbReference>
<reference evidence="3" key="1">
    <citation type="submission" date="2011-04" db="EMBL/GenBank/DDBJ databases">
        <title>The complete genome of Spirochaeta coccoides DSM 17374.</title>
        <authorList>
            <person name="Lucas S."/>
            <person name="Copeland A."/>
            <person name="Lapidus A."/>
            <person name="Bruce D."/>
            <person name="Goodwin L."/>
            <person name="Pitluck S."/>
            <person name="Peters L."/>
            <person name="Kyrpides N."/>
            <person name="Mavromatis K."/>
            <person name="Pagani I."/>
            <person name="Ivanova N."/>
            <person name="Ovchinnikova G."/>
            <person name="Lu M."/>
            <person name="Detter J.C."/>
            <person name="Tapia R."/>
            <person name="Han C."/>
            <person name="Land M."/>
            <person name="Hauser L."/>
            <person name="Markowitz V."/>
            <person name="Cheng J.-F."/>
            <person name="Hugenholtz P."/>
            <person name="Woyke T."/>
            <person name="Wu D."/>
            <person name="Spring S."/>
            <person name="Schroeder M."/>
            <person name="Brambilla E."/>
            <person name="Klenk H.-P."/>
            <person name="Eisen J.A."/>
        </authorList>
    </citation>
    <scope>NUCLEOTIDE SEQUENCE [LARGE SCALE GENOMIC DNA]</scope>
    <source>
        <strain evidence="3">ATCC BAA-1237 / DSM 17374 / SPN1</strain>
    </source>
</reference>
<reference evidence="2 3" key="2">
    <citation type="journal article" date="2012" name="Stand. Genomic Sci.">
        <title>Complete genome sequence of the termite hindgut bacterium Spirochaeta coccoides type strain (SPN1(T)), reclassification in the genus Sphaerochaeta as Sphaerochaeta coccoides comb. nov. and emendations of the family Spirochaetaceae and the genus Sphaerochaeta.</title>
        <authorList>
            <person name="Abt B."/>
            <person name="Han C."/>
            <person name="Scheuner C."/>
            <person name="Lu M."/>
            <person name="Lapidus A."/>
            <person name="Nolan M."/>
            <person name="Lucas S."/>
            <person name="Hammon N."/>
            <person name="Deshpande S."/>
            <person name="Cheng J.F."/>
            <person name="Tapia R."/>
            <person name="Goodwin L.A."/>
            <person name="Pitluck S."/>
            <person name="Liolios K."/>
            <person name="Pagani I."/>
            <person name="Ivanova N."/>
            <person name="Mavromatis K."/>
            <person name="Mikhailova N."/>
            <person name="Huntemann M."/>
            <person name="Pati A."/>
            <person name="Chen A."/>
            <person name="Palaniappan K."/>
            <person name="Land M."/>
            <person name="Hauser L."/>
            <person name="Brambilla E.M."/>
            <person name="Rohde M."/>
            <person name="Spring S."/>
            <person name="Gronow S."/>
            <person name="Goker M."/>
            <person name="Woyke T."/>
            <person name="Bristow J."/>
            <person name="Eisen J.A."/>
            <person name="Markowitz V."/>
            <person name="Hugenholtz P."/>
            <person name="Kyrpides N.C."/>
            <person name="Klenk H.P."/>
            <person name="Detter J.C."/>
        </authorList>
    </citation>
    <scope>NUCLEOTIDE SEQUENCE [LARGE SCALE GENOMIC DNA]</scope>
    <source>
        <strain evidence="3">ATCC BAA-1237 / DSM 17374 / SPN1</strain>
    </source>
</reference>
<dbReference type="InterPro" id="IPR001736">
    <property type="entry name" value="PLipase_D/transphosphatidylase"/>
</dbReference>
<dbReference type="SUPFAM" id="SSF56024">
    <property type="entry name" value="Phospholipase D/nuclease"/>
    <property type="match status" value="2"/>
</dbReference>
<dbReference type="EMBL" id="CP002659">
    <property type="protein sequence ID" value="AEC02301.1"/>
    <property type="molecule type" value="Genomic_DNA"/>
</dbReference>
<sequence>MKTRLSVFLILFLLGVTGCSTTRMMTDPVLTGQGAGIEEKLEGLRLPSAHSMRPVIYTSGPQWFERQLELIEASQEHIVMTTFLASQTDSNEALYEALARKADEGVDVWLLYDGSSYMENTAGRSFIRSLRWLEEHGVKLFEFNPLTVSRLPSTLRLIIRDHRKLFISDGLTVVVGGMNMNHMSLASDQHDLMFEFTSSGLASLALEVFRKDWNALSWDTIPEGRFAGFQPSGFQTPIMGHDAHEMTVWLANQSLDGNPVMASVFAVLFSGAKESILLTPLFPILDGNMRRLVADAVNRGVRVVIVPPYDGVDINRNATEYAVADLIAAGAEVYMQTEDAEGRFPAMLHDKLMIIDGRYVLVGSTNFNFRSMNFSKEISILIKDDVFGQEMSDYFQNIIARSRRITADEAGEWRTFKNWLMHLVSYITA</sequence>
<dbReference type="Pfam" id="PF13091">
    <property type="entry name" value="PLDc_2"/>
    <property type="match status" value="2"/>
</dbReference>
<dbReference type="AlphaFoldDB" id="F4GKA5"/>
<dbReference type="PANTHER" id="PTHR21248">
    <property type="entry name" value="CARDIOLIPIN SYNTHASE"/>
    <property type="match status" value="1"/>
</dbReference>
<dbReference type="KEGG" id="scc:Spico_1080"/>
<dbReference type="HOGENOM" id="CLU_639200_0_0_12"/>
<gene>
    <name evidence="2" type="ordered locus">Spico_1080</name>
</gene>
<dbReference type="Proteomes" id="UP000007939">
    <property type="component" value="Chromosome"/>
</dbReference>
<feature type="domain" description="PLD phosphodiesterase" evidence="1">
    <location>
        <begin position="157"/>
        <end position="184"/>
    </location>
</feature>
<proteinExistence type="predicted"/>
<dbReference type="Gene3D" id="3.30.870.10">
    <property type="entry name" value="Endonuclease Chain A"/>
    <property type="match status" value="2"/>
</dbReference>
<dbReference type="GO" id="GO:0032049">
    <property type="term" value="P:cardiolipin biosynthetic process"/>
    <property type="evidence" value="ECO:0007669"/>
    <property type="project" value="UniProtKB-ARBA"/>
</dbReference>
<dbReference type="eggNOG" id="COG1502">
    <property type="taxonomic scope" value="Bacteria"/>
</dbReference>
<dbReference type="PANTHER" id="PTHR21248:SF22">
    <property type="entry name" value="PHOSPHOLIPASE D"/>
    <property type="match status" value="1"/>
</dbReference>
<accession>F4GKA5</accession>
<evidence type="ECO:0000313" key="2">
    <source>
        <dbReference type="EMBL" id="AEC02301.1"/>
    </source>
</evidence>
<dbReference type="SMART" id="SM00155">
    <property type="entry name" value="PLDc"/>
    <property type="match status" value="2"/>
</dbReference>
<evidence type="ECO:0000313" key="3">
    <source>
        <dbReference type="Proteomes" id="UP000007939"/>
    </source>
</evidence>
<feature type="domain" description="PLD phosphodiesterase" evidence="1">
    <location>
        <begin position="344"/>
        <end position="371"/>
    </location>
</feature>